<keyword evidence="2" id="KW-0272">Extracellular matrix</keyword>
<evidence type="ECO:0000313" key="5">
    <source>
        <dbReference type="Proteomes" id="UP000233556"/>
    </source>
</evidence>
<dbReference type="AlphaFoldDB" id="A0A2I0T9G3"/>
<dbReference type="Proteomes" id="UP000233556">
    <property type="component" value="Unassembled WGS sequence"/>
</dbReference>
<keyword evidence="5" id="KW-1185">Reference proteome</keyword>
<dbReference type="InterPro" id="IPR050149">
    <property type="entry name" value="Collagen_superfamily"/>
</dbReference>
<keyword evidence="2" id="KW-0964">Secreted</keyword>
<name>A0A2I0T9G3_LIMLA</name>
<feature type="compositionally biased region" description="Low complexity" evidence="3">
    <location>
        <begin position="25"/>
        <end position="39"/>
    </location>
</feature>
<evidence type="ECO:0000313" key="4">
    <source>
        <dbReference type="EMBL" id="PKU30430.1"/>
    </source>
</evidence>
<dbReference type="GO" id="GO:0031012">
    <property type="term" value="C:extracellular matrix"/>
    <property type="evidence" value="ECO:0007669"/>
    <property type="project" value="TreeGrafter"/>
</dbReference>
<dbReference type="PANTHER" id="PTHR24023">
    <property type="entry name" value="COLLAGEN ALPHA"/>
    <property type="match status" value="1"/>
</dbReference>
<dbReference type="GO" id="GO:0005581">
    <property type="term" value="C:collagen trimer"/>
    <property type="evidence" value="ECO:0007669"/>
    <property type="project" value="UniProtKB-KW"/>
</dbReference>
<reference evidence="5" key="2">
    <citation type="submission" date="2017-12" db="EMBL/GenBank/DDBJ databases">
        <title>Genome sequence of the Bar-tailed Godwit (Limosa lapponica baueri).</title>
        <authorList>
            <person name="Lima N.C.B."/>
            <person name="Parody-Merino A.M."/>
            <person name="Battley P.F."/>
            <person name="Fidler A.E."/>
            <person name="Prosdocimi F."/>
        </authorList>
    </citation>
    <scope>NUCLEOTIDE SEQUENCE [LARGE SCALE GENOMIC DNA]</scope>
</reference>
<dbReference type="GO" id="GO:0005615">
    <property type="term" value="C:extracellular space"/>
    <property type="evidence" value="ECO:0007669"/>
    <property type="project" value="TreeGrafter"/>
</dbReference>
<sequence length="230" mass="23877">MPGEKGERGTGSQGPRGLPGPPGPQGESRTGPPGSTGSRGPPGPPGRPGNAGIRGPPGPPGYCDSSQCASIPYNGQGFPEVTPTCMSFDRSGGCDVALPIEGDEDDLDKNNKTAVDQKNPLAGEEREGTGGDPFSPRNLNQGLSEKQKWLLPFGPGARCAGCLLHHGIPLPTGSHTTDFSVHNWKFSSRSSDCLTGYQCNKISTNGISKGDPDCRHMPFGLQEADSGLNI</sequence>
<evidence type="ECO:0000256" key="2">
    <source>
        <dbReference type="ARBA" id="ARBA00022530"/>
    </source>
</evidence>
<evidence type="ECO:0000256" key="3">
    <source>
        <dbReference type="SAM" id="MobiDB-lite"/>
    </source>
</evidence>
<feature type="region of interest" description="Disordered" evidence="3">
    <location>
        <begin position="101"/>
        <end position="139"/>
    </location>
</feature>
<organism evidence="4 5">
    <name type="scientific">Limosa lapponica baueri</name>
    <dbReference type="NCBI Taxonomy" id="1758121"/>
    <lineage>
        <taxon>Eukaryota</taxon>
        <taxon>Metazoa</taxon>
        <taxon>Chordata</taxon>
        <taxon>Craniata</taxon>
        <taxon>Vertebrata</taxon>
        <taxon>Euteleostomi</taxon>
        <taxon>Archelosauria</taxon>
        <taxon>Archosauria</taxon>
        <taxon>Dinosauria</taxon>
        <taxon>Saurischia</taxon>
        <taxon>Theropoda</taxon>
        <taxon>Coelurosauria</taxon>
        <taxon>Aves</taxon>
        <taxon>Neognathae</taxon>
        <taxon>Neoaves</taxon>
        <taxon>Charadriiformes</taxon>
        <taxon>Scolopacidae</taxon>
        <taxon>Limosa</taxon>
    </lineage>
</organism>
<dbReference type="OrthoDB" id="9397450at2759"/>
<dbReference type="EMBL" id="KZ514695">
    <property type="protein sequence ID" value="PKU30430.1"/>
    <property type="molecule type" value="Genomic_DNA"/>
</dbReference>
<keyword evidence="4" id="KW-0176">Collagen</keyword>
<dbReference type="PANTHER" id="PTHR24023:SF1082">
    <property type="entry name" value="COLLAGEN TRIPLE HELIX REPEAT"/>
    <property type="match status" value="1"/>
</dbReference>
<comment type="subcellular location">
    <subcellularLocation>
        <location evidence="1">Secreted</location>
        <location evidence="1">Extracellular space</location>
        <location evidence="1">Extracellular matrix</location>
    </subcellularLocation>
</comment>
<proteinExistence type="predicted"/>
<accession>A0A2I0T9G3</accession>
<reference evidence="5" key="1">
    <citation type="submission" date="2017-11" db="EMBL/GenBank/DDBJ databases">
        <authorList>
            <person name="Lima N.C."/>
            <person name="Parody-Merino A.M."/>
            <person name="Battley P.F."/>
            <person name="Fidler A.E."/>
            <person name="Prosdocimi F."/>
        </authorList>
    </citation>
    <scope>NUCLEOTIDE SEQUENCE [LARGE SCALE GENOMIC DNA]</scope>
</reference>
<gene>
    <name evidence="4" type="ORF">llap_19266</name>
</gene>
<evidence type="ECO:0000256" key="1">
    <source>
        <dbReference type="ARBA" id="ARBA00004498"/>
    </source>
</evidence>
<protein>
    <submittedName>
        <fullName evidence="4">Collagen alpha-1 chain isoform x1</fullName>
    </submittedName>
</protein>
<feature type="region of interest" description="Disordered" evidence="3">
    <location>
        <begin position="1"/>
        <end position="63"/>
    </location>
</feature>